<dbReference type="InterPro" id="IPR003497">
    <property type="entry name" value="BRO_N_domain"/>
</dbReference>
<dbReference type="PANTHER" id="PTHR36180">
    <property type="entry name" value="DNA-BINDING PROTEIN-RELATED-RELATED"/>
    <property type="match status" value="1"/>
</dbReference>
<evidence type="ECO:0000259" key="1">
    <source>
        <dbReference type="PROSITE" id="PS51750"/>
    </source>
</evidence>
<evidence type="ECO:0000313" key="2">
    <source>
        <dbReference type="EMBL" id="AHF72825.1"/>
    </source>
</evidence>
<reference evidence="2 3" key="1">
    <citation type="journal article" date="2014" name="Genome Biol. Evol.">
        <title>Genome degeneration and adaptation in a nascent stage of symbiosis.</title>
        <authorList>
            <person name="Oakeson K.F."/>
            <person name="Gil R."/>
            <person name="Clayton A.L."/>
            <person name="Dunn D.M."/>
            <person name="von Niederhausern A.C."/>
            <person name="Hamil C."/>
            <person name="Aoyagi A."/>
            <person name="Duval B."/>
            <person name="Baca A."/>
            <person name="Silva F.J."/>
            <person name="Vallier A."/>
            <person name="Jackson D.G."/>
            <person name="Latorre A."/>
            <person name="Weiss R.B."/>
            <person name="Heddi A."/>
            <person name="Moya A."/>
            <person name="Dale C."/>
        </authorList>
    </citation>
    <scope>NUCLEOTIDE SEQUENCE [LARGE SCALE GENOMIC DNA]</scope>
    <source>
        <strain evidence="3">none</strain>
    </source>
</reference>
<protein>
    <submittedName>
        <fullName evidence="2">Putative phage antirepressor</fullName>
    </submittedName>
</protein>
<name>W0HKU6_9GAMM</name>
<proteinExistence type="predicted"/>
<feature type="domain" description="Bro-N" evidence="1">
    <location>
        <begin position="1"/>
        <end position="98"/>
    </location>
</feature>
<dbReference type="PANTHER" id="PTHR36180:SF2">
    <property type="entry name" value="BRO FAMILY PROTEIN"/>
    <property type="match status" value="1"/>
</dbReference>
<organism evidence="2 3">
    <name type="scientific">Candidatus Sodalis pierantonii str. SOPE</name>
    <dbReference type="NCBI Taxonomy" id="2342"/>
    <lineage>
        <taxon>Bacteria</taxon>
        <taxon>Pseudomonadati</taxon>
        <taxon>Pseudomonadota</taxon>
        <taxon>Gammaproteobacteria</taxon>
        <taxon>Enterobacterales</taxon>
        <taxon>Bruguierivoracaceae</taxon>
        <taxon>Sodalis</taxon>
    </lineage>
</organism>
<dbReference type="eggNOG" id="COG3617">
    <property type="taxonomic scope" value="Bacteria"/>
</dbReference>
<dbReference type="KEGG" id="pes:SOPEG_0023"/>
<dbReference type="EMBL" id="CP006568">
    <property type="protein sequence ID" value="AHF72825.1"/>
    <property type="molecule type" value="Genomic_DNA"/>
</dbReference>
<dbReference type="PROSITE" id="PS51750">
    <property type="entry name" value="BRO_N"/>
    <property type="match status" value="1"/>
</dbReference>
<evidence type="ECO:0000313" key="3">
    <source>
        <dbReference type="Proteomes" id="UP000019025"/>
    </source>
</evidence>
<dbReference type="SMART" id="SM01040">
    <property type="entry name" value="Bro-N"/>
    <property type="match status" value="1"/>
</dbReference>
<dbReference type="HOGENOM" id="CLU_105349_0_0_6"/>
<keyword evidence="3" id="KW-1185">Reference proteome</keyword>
<dbReference type="AlphaFoldDB" id="W0HKU6"/>
<dbReference type="Proteomes" id="UP000019025">
    <property type="component" value="Chromosome"/>
</dbReference>
<accession>W0HKU6</accession>
<dbReference type="Pfam" id="PF02498">
    <property type="entry name" value="Bro-N"/>
    <property type="match status" value="1"/>
</dbReference>
<gene>
    <name evidence="2" type="ORF">SOPEG_0023</name>
</gene>
<sequence length="223" mass="25375">MLNGESWFVAQDVCAALQIQNVTQSIEKLDDDERSMFNIGLSHRDMFDNRVQQINIISESGMFTLVLRYRDAVKQGTLPHRFRKWVTNEVLPSIRKTGSYGHRKPKTLGDLTGTAATAELAALVDKLQRIIHEGEFIPAGSRRNYSLPANRKHEQTIIRDFLTKDESSTILMLLAWLRADGFDMTAAEREIDVIRGYVGSMRRSMGNIQTHAQYIDHAVRVVN</sequence>